<evidence type="ECO:0000313" key="3">
    <source>
        <dbReference type="Proteomes" id="UP000054321"/>
    </source>
</evidence>
<dbReference type="Gene3D" id="3.40.50.720">
    <property type="entry name" value="NAD(P)-binding Rossmann-like Domain"/>
    <property type="match status" value="1"/>
</dbReference>
<dbReference type="PANTHER" id="PTHR32487">
    <property type="entry name" value="3-OXO-DELTA(4,5)-STEROID 5-BETA-REDUCTASE"/>
    <property type="match status" value="1"/>
</dbReference>
<dbReference type="InParanoid" id="A0A0C3DVW6"/>
<dbReference type="AlphaFoldDB" id="A0A0C3DVW6"/>
<dbReference type="STRING" id="913774.A0A0C3DVW6"/>
<sequence length="441" mass="49807">MPSQDRTTETVFSKDIFHGLPTFPDVEGKRYSAVVTGANGITGTYIVRALAEAPERWGTIYALSRKRPKDHVADNVKHLSIDFLSPPEDIARQLKELISKIDYVFFASYVQIPPKAGQGLWSDNEEMERVNVLLLSNFLSALKLADRIPKRFLLQTGAKHYGLHLGPPLTPLEESDPRFLAKPNFYFPQEDLLWKWAAENNTEWNVTRPGFIIGAVREAAMSIALGLSLYAAIQKELKQNLEFPGDLDAWDAEKHLSSAQILGYHSEWTVLSPAAANQILNIVDNSPFTYGKFWPVLAAIYGIPYTGPELDDLKYQTIVMPTNPPPRGFGPPGKFRLSWSFEAWAQKPEVRNAWAALKKRHGLVLTQDPFENPKDVFGLLDGEILGPWGRSNSINKNRKLGWHGFVDSHDSLIKVFEELADLKMIPTFKRPETIELHYHGY</sequence>
<dbReference type="Pfam" id="PF22917">
    <property type="entry name" value="PRISE"/>
    <property type="match status" value="1"/>
</dbReference>
<dbReference type="CDD" id="cd08948">
    <property type="entry name" value="5beta-POR_like_SDR_a"/>
    <property type="match status" value="1"/>
</dbReference>
<dbReference type="SUPFAM" id="SSF51735">
    <property type="entry name" value="NAD(P)-binding Rossmann-fold domains"/>
    <property type="match status" value="1"/>
</dbReference>
<dbReference type="PANTHER" id="PTHR32487:SF29">
    <property type="entry name" value="NAD-DEPENDENT EPIMERASE_DEHYDRATASE DOMAIN-CONTAINING PROTEIN"/>
    <property type="match status" value="1"/>
</dbReference>
<keyword evidence="3" id="KW-1185">Reference proteome</keyword>
<reference evidence="3" key="2">
    <citation type="submission" date="2015-01" db="EMBL/GenBank/DDBJ databases">
        <title>Evolutionary Origins and Diversification of the Mycorrhizal Mutualists.</title>
        <authorList>
            <consortium name="DOE Joint Genome Institute"/>
            <consortium name="Mycorrhizal Genomics Consortium"/>
            <person name="Kohler A."/>
            <person name="Kuo A."/>
            <person name="Nagy L.G."/>
            <person name="Floudas D."/>
            <person name="Copeland A."/>
            <person name="Barry K.W."/>
            <person name="Cichocki N."/>
            <person name="Veneault-Fourrey C."/>
            <person name="LaButti K."/>
            <person name="Lindquist E.A."/>
            <person name="Lipzen A."/>
            <person name="Lundell T."/>
            <person name="Morin E."/>
            <person name="Murat C."/>
            <person name="Riley R."/>
            <person name="Ohm R."/>
            <person name="Sun H."/>
            <person name="Tunlid A."/>
            <person name="Henrissat B."/>
            <person name="Grigoriev I.V."/>
            <person name="Hibbett D.S."/>
            <person name="Martin F."/>
        </authorList>
    </citation>
    <scope>NUCLEOTIDE SEQUENCE [LARGE SCALE GENOMIC DNA]</scope>
    <source>
        <strain evidence="3">Zn</strain>
    </source>
</reference>
<dbReference type="Proteomes" id="UP000054321">
    <property type="component" value="Unassembled WGS sequence"/>
</dbReference>
<evidence type="ECO:0000313" key="2">
    <source>
        <dbReference type="EMBL" id="KIN06218.1"/>
    </source>
</evidence>
<dbReference type="OrthoDB" id="1731983at2759"/>
<dbReference type="EMBL" id="KN832871">
    <property type="protein sequence ID" value="KIN06218.1"/>
    <property type="molecule type" value="Genomic_DNA"/>
</dbReference>
<dbReference type="HOGENOM" id="CLU_030125_1_1_1"/>
<dbReference type="InterPro" id="IPR036291">
    <property type="entry name" value="NAD(P)-bd_dom_sf"/>
</dbReference>
<dbReference type="InterPro" id="IPR055222">
    <property type="entry name" value="PRISE-like_Rossmann-fold"/>
</dbReference>
<reference evidence="2 3" key="1">
    <citation type="submission" date="2014-04" db="EMBL/GenBank/DDBJ databases">
        <authorList>
            <consortium name="DOE Joint Genome Institute"/>
            <person name="Kuo A."/>
            <person name="Martino E."/>
            <person name="Perotto S."/>
            <person name="Kohler A."/>
            <person name="Nagy L.G."/>
            <person name="Floudas D."/>
            <person name="Copeland A."/>
            <person name="Barry K.W."/>
            <person name="Cichocki N."/>
            <person name="Veneault-Fourrey C."/>
            <person name="LaButti K."/>
            <person name="Lindquist E.A."/>
            <person name="Lipzen A."/>
            <person name="Lundell T."/>
            <person name="Morin E."/>
            <person name="Murat C."/>
            <person name="Sun H."/>
            <person name="Tunlid A."/>
            <person name="Henrissat B."/>
            <person name="Grigoriev I.V."/>
            <person name="Hibbett D.S."/>
            <person name="Martin F."/>
            <person name="Nordberg H.P."/>
            <person name="Cantor M.N."/>
            <person name="Hua S.X."/>
        </authorList>
    </citation>
    <scope>NUCLEOTIDE SEQUENCE [LARGE SCALE GENOMIC DNA]</scope>
    <source>
        <strain evidence="2 3">Zn</strain>
    </source>
</reference>
<name>A0A0C3DVW6_OIDMZ</name>
<gene>
    <name evidence="2" type="ORF">OIDMADRAFT_38557</name>
</gene>
<organism evidence="2 3">
    <name type="scientific">Oidiodendron maius (strain Zn)</name>
    <dbReference type="NCBI Taxonomy" id="913774"/>
    <lineage>
        <taxon>Eukaryota</taxon>
        <taxon>Fungi</taxon>
        <taxon>Dikarya</taxon>
        <taxon>Ascomycota</taxon>
        <taxon>Pezizomycotina</taxon>
        <taxon>Leotiomycetes</taxon>
        <taxon>Leotiomycetes incertae sedis</taxon>
        <taxon>Myxotrichaceae</taxon>
        <taxon>Oidiodendron</taxon>
    </lineage>
</organism>
<accession>A0A0C3DVW6</accession>
<proteinExistence type="predicted"/>
<evidence type="ECO:0000259" key="1">
    <source>
        <dbReference type="Pfam" id="PF22917"/>
    </source>
</evidence>
<protein>
    <recommendedName>
        <fullName evidence="1">PRISE-like Rossmann-fold domain-containing protein</fullName>
    </recommendedName>
</protein>
<feature type="domain" description="PRISE-like Rossmann-fold" evidence="1">
    <location>
        <begin position="33"/>
        <end position="303"/>
    </location>
</feature>